<dbReference type="Proteomes" id="UP001442494">
    <property type="component" value="Unassembled WGS sequence"/>
</dbReference>
<evidence type="ECO:0000313" key="1">
    <source>
        <dbReference type="EMBL" id="MEP0865432.1"/>
    </source>
</evidence>
<protein>
    <recommendedName>
        <fullName evidence="3">Acyl carrier protein</fullName>
    </recommendedName>
</protein>
<evidence type="ECO:0000313" key="2">
    <source>
        <dbReference type="Proteomes" id="UP001442494"/>
    </source>
</evidence>
<keyword evidence="2" id="KW-1185">Reference proteome</keyword>
<accession>A0ABV0JS03</accession>
<sequence>MQVTETNIHSTIIDILQDMTQEWELELDGITGNTKLVEDLSFASVDIIHLVVTLEEHFKQKLGFDQLLMRGGRYVDDLSVDEIVTFVTQKLNG</sequence>
<dbReference type="RefSeq" id="WP_190421381.1">
    <property type="nucleotide sequence ID" value="NZ_JAMPKK010000026.1"/>
</dbReference>
<gene>
    <name evidence="1" type="ORF">NDI37_13250</name>
</gene>
<reference evidence="1 2" key="1">
    <citation type="submission" date="2022-04" db="EMBL/GenBank/DDBJ databases">
        <title>Positive selection, recombination, and allopatry shape intraspecific diversity of widespread and dominant cyanobacteria.</title>
        <authorList>
            <person name="Wei J."/>
            <person name="Shu W."/>
            <person name="Hu C."/>
        </authorList>
    </citation>
    <scope>NUCLEOTIDE SEQUENCE [LARGE SCALE GENOMIC DNA]</scope>
    <source>
        <strain evidence="1 2">GB2-A5</strain>
    </source>
</reference>
<dbReference type="EMBL" id="JAMPKK010000026">
    <property type="protein sequence ID" value="MEP0865432.1"/>
    <property type="molecule type" value="Genomic_DNA"/>
</dbReference>
<dbReference type="SUPFAM" id="SSF47336">
    <property type="entry name" value="ACP-like"/>
    <property type="match status" value="1"/>
</dbReference>
<dbReference type="Gene3D" id="1.10.1200.10">
    <property type="entry name" value="ACP-like"/>
    <property type="match status" value="1"/>
</dbReference>
<dbReference type="InterPro" id="IPR036736">
    <property type="entry name" value="ACP-like_sf"/>
</dbReference>
<organism evidence="1 2">
    <name type="scientific">Funiculus sociatus GB2-A5</name>
    <dbReference type="NCBI Taxonomy" id="2933946"/>
    <lineage>
        <taxon>Bacteria</taxon>
        <taxon>Bacillati</taxon>
        <taxon>Cyanobacteriota</taxon>
        <taxon>Cyanophyceae</taxon>
        <taxon>Coleofasciculales</taxon>
        <taxon>Coleofasciculaceae</taxon>
        <taxon>Funiculus</taxon>
    </lineage>
</organism>
<name>A0ABV0JS03_9CYAN</name>
<comment type="caution">
    <text evidence="1">The sequence shown here is derived from an EMBL/GenBank/DDBJ whole genome shotgun (WGS) entry which is preliminary data.</text>
</comment>
<proteinExistence type="predicted"/>
<evidence type="ECO:0008006" key="3">
    <source>
        <dbReference type="Google" id="ProtNLM"/>
    </source>
</evidence>